<proteinExistence type="predicted"/>
<organism evidence="2 3">
    <name type="scientific">Parendozoicomonas haliclonae</name>
    <dbReference type="NCBI Taxonomy" id="1960125"/>
    <lineage>
        <taxon>Bacteria</taxon>
        <taxon>Pseudomonadati</taxon>
        <taxon>Pseudomonadota</taxon>
        <taxon>Gammaproteobacteria</taxon>
        <taxon>Oceanospirillales</taxon>
        <taxon>Endozoicomonadaceae</taxon>
        <taxon>Parendozoicomonas</taxon>
    </lineage>
</organism>
<dbReference type="EMBL" id="FWPT01000003">
    <property type="protein sequence ID" value="SMA43832.1"/>
    <property type="molecule type" value="Genomic_DNA"/>
</dbReference>
<feature type="transmembrane region" description="Helical" evidence="1">
    <location>
        <begin position="6"/>
        <end position="26"/>
    </location>
</feature>
<evidence type="ECO:0000313" key="2">
    <source>
        <dbReference type="EMBL" id="SMA43832.1"/>
    </source>
</evidence>
<dbReference type="RefSeq" id="WP_087108757.1">
    <property type="nucleotide sequence ID" value="NZ_CBCSCN010000008.1"/>
</dbReference>
<dbReference type="Pfam" id="PF10981">
    <property type="entry name" value="DUF2788"/>
    <property type="match status" value="1"/>
</dbReference>
<feature type="transmembrane region" description="Helical" evidence="1">
    <location>
        <begin position="38"/>
        <end position="56"/>
    </location>
</feature>
<evidence type="ECO:0000256" key="1">
    <source>
        <dbReference type="SAM" id="Phobius"/>
    </source>
</evidence>
<name>A0A1X7AIF2_9GAMM</name>
<keyword evidence="3" id="KW-1185">Reference proteome</keyword>
<evidence type="ECO:0000313" key="3">
    <source>
        <dbReference type="Proteomes" id="UP000196573"/>
    </source>
</evidence>
<dbReference type="Proteomes" id="UP000196573">
    <property type="component" value="Unassembled WGS sequence"/>
</dbReference>
<protein>
    <recommendedName>
        <fullName evidence="4">DUF2788 domain-containing protein</fullName>
    </recommendedName>
</protein>
<evidence type="ECO:0008006" key="4">
    <source>
        <dbReference type="Google" id="ProtNLM"/>
    </source>
</evidence>
<dbReference type="InterPro" id="IPR021249">
    <property type="entry name" value="DUF2788"/>
</dbReference>
<keyword evidence="1" id="KW-0812">Transmembrane</keyword>
<gene>
    <name evidence="2" type="ORF">EHSB41UT_01682</name>
</gene>
<sequence length="67" mass="7466">MDIAEFESLMLTLLIPALILFMGFIVWDIARKHKAGKFGTFILFFTLGFGVLGFAIKKVIAMNLGLD</sequence>
<accession>A0A1X7AIF2</accession>
<keyword evidence="1" id="KW-0472">Membrane</keyword>
<keyword evidence="1" id="KW-1133">Transmembrane helix</keyword>
<reference evidence="2 3" key="1">
    <citation type="submission" date="2017-03" db="EMBL/GenBank/DDBJ databases">
        <authorList>
            <person name="Afonso C.L."/>
            <person name="Miller P.J."/>
            <person name="Scott M.A."/>
            <person name="Spackman E."/>
            <person name="Goraichik I."/>
            <person name="Dimitrov K.M."/>
            <person name="Suarez D.L."/>
            <person name="Swayne D.E."/>
        </authorList>
    </citation>
    <scope>NUCLEOTIDE SEQUENCE [LARGE SCALE GENOMIC DNA]</scope>
    <source>
        <strain evidence="2">SB41UT1</strain>
    </source>
</reference>
<dbReference type="AlphaFoldDB" id="A0A1X7AIF2"/>